<feature type="region of interest" description="Disordered" evidence="3">
    <location>
        <begin position="34"/>
        <end position="64"/>
    </location>
</feature>
<evidence type="ECO:0000256" key="2">
    <source>
        <dbReference type="ARBA" id="ARBA00023186"/>
    </source>
</evidence>
<feature type="compositionally biased region" description="Low complexity" evidence="3">
    <location>
        <begin position="117"/>
        <end position="127"/>
    </location>
</feature>
<dbReference type="PANTHER" id="PTHR33643">
    <property type="entry name" value="UREASE ACCESSORY PROTEIN D"/>
    <property type="match status" value="1"/>
</dbReference>
<feature type="compositionally biased region" description="Polar residues" evidence="3">
    <location>
        <begin position="47"/>
        <end position="64"/>
    </location>
</feature>
<evidence type="ECO:0008006" key="6">
    <source>
        <dbReference type="Google" id="ProtNLM"/>
    </source>
</evidence>
<sequence length="348" mass="37890">MAKSTLPSLPPALPTFSTLTYTYPLKLLPSTPHILTPHAQTSDEPHVSSNRSNTVTPAHTSPTPIQPTSVPLLFLLTYGGGLVSGDHIALTIHLDPSTRLTTTTQGSTKIFKPPASPTISSSTPPTTRQDLTVHIAPRAARWLAPDPVQPFAGSLYAQTQRFEVEREGSLGVVDWVCGRGGGREGRVGGLRGGGGRNEVWDVFGKDGEGKEKRMLVRDAVVLEGRGIRGRMDGKGVFGTVILRGPLFKGLADFFVEEFKALPRIGGRNWGSGNEVVKELTKKEEWKKRRLEREKEDGLLWTACHVRGCAIVKFAASEVEGARWWLGCMLREEGSVGREFGDGGLMFVR</sequence>
<gene>
    <name evidence="4" type="ORF">ABVK25_006636</name>
</gene>
<comment type="caution">
    <text evidence="4">The sequence shown here is derived from an EMBL/GenBank/DDBJ whole genome shotgun (WGS) entry which is preliminary data.</text>
</comment>
<dbReference type="EMBL" id="JBHFEH010000023">
    <property type="protein sequence ID" value="KAL2052999.1"/>
    <property type="molecule type" value="Genomic_DNA"/>
</dbReference>
<dbReference type="InterPro" id="IPR002669">
    <property type="entry name" value="UreD"/>
</dbReference>
<feature type="region of interest" description="Disordered" evidence="3">
    <location>
        <begin position="103"/>
        <end position="128"/>
    </location>
</feature>
<evidence type="ECO:0000313" key="5">
    <source>
        <dbReference type="Proteomes" id="UP001590951"/>
    </source>
</evidence>
<evidence type="ECO:0000256" key="3">
    <source>
        <dbReference type="SAM" id="MobiDB-lite"/>
    </source>
</evidence>
<dbReference type="Proteomes" id="UP001590951">
    <property type="component" value="Unassembled WGS sequence"/>
</dbReference>
<dbReference type="Pfam" id="PF01774">
    <property type="entry name" value="UreD"/>
    <property type="match status" value="1"/>
</dbReference>
<protein>
    <recommendedName>
        <fullName evidence="6">Urease accessory protein UreD</fullName>
    </recommendedName>
</protein>
<organism evidence="4 5">
    <name type="scientific">Lepraria finkii</name>
    <dbReference type="NCBI Taxonomy" id="1340010"/>
    <lineage>
        <taxon>Eukaryota</taxon>
        <taxon>Fungi</taxon>
        <taxon>Dikarya</taxon>
        <taxon>Ascomycota</taxon>
        <taxon>Pezizomycotina</taxon>
        <taxon>Lecanoromycetes</taxon>
        <taxon>OSLEUM clade</taxon>
        <taxon>Lecanoromycetidae</taxon>
        <taxon>Lecanorales</taxon>
        <taxon>Lecanorineae</taxon>
        <taxon>Stereocaulaceae</taxon>
        <taxon>Lepraria</taxon>
    </lineage>
</organism>
<reference evidence="4 5" key="1">
    <citation type="submission" date="2024-09" db="EMBL/GenBank/DDBJ databases">
        <title>Rethinking Asexuality: The Enigmatic Case of Functional Sexual Genes in Lepraria (Stereocaulaceae).</title>
        <authorList>
            <person name="Doellman M."/>
            <person name="Sun Y."/>
            <person name="Barcenas-Pena A."/>
            <person name="Lumbsch H.T."/>
            <person name="Grewe F."/>
        </authorList>
    </citation>
    <scope>NUCLEOTIDE SEQUENCE [LARGE SCALE GENOMIC DNA]</scope>
    <source>
        <strain evidence="4 5">Grewe 0041</strain>
    </source>
</reference>
<dbReference type="PANTHER" id="PTHR33643:SF1">
    <property type="entry name" value="UREASE ACCESSORY PROTEIN D"/>
    <property type="match status" value="1"/>
</dbReference>
<evidence type="ECO:0000313" key="4">
    <source>
        <dbReference type="EMBL" id="KAL2052999.1"/>
    </source>
</evidence>
<name>A0ABR4B817_9LECA</name>
<comment type="similarity">
    <text evidence="1">Belongs to the UreD family.</text>
</comment>
<proteinExistence type="inferred from homology"/>
<keyword evidence="5" id="KW-1185">Reference proteome</keyword>
<keyword evidence="2" id="KW-0143">Chaperone</keyword>
<evidence type="ECO:0000256" key="1">
    <source>
        <dbReference type="ARBA" id="ARBA00007177"/>
    </source>
</evidence>
<accession>A0ABR4B817</accession>